<organism evidence="2 3">
    <name type="scientific">Brassica oleracea var. oleracea</name>
    <dbReference type="NCBI Taxonomy" id="109376"/>
    <lineage>
        <taxon>Eukaryota</taxon>
        <taxon>Viridiplantae</taxon>
        <taxon>Streptophyta</taxon>
        <taxon>Embryophyta</taxon>
        <taxon>Tracheophyta</taxon>
        <taxon>Spermatophyta</taxon>
        <taxon>Magnoliopsida</taxon>
        <taxon>eudicotyledons</taxon>
        <taxon>Gunneridae</taxon>
        <taxon>Pentapetalae</taxon>
        <taxon>rosids</taxon>
        <taxon>malvids</taxon>
        <taxon>Brassicales</taxon>
        <taxon>Brassicaceae</taxon>
        <taxon>Brassiceae</taxon>
        <taxon>Brassica</taxon>
    </lineage>
</organism>
<dbReference type="Gramene" id="Bo2g116720.1">
    <property type="protein sequence ID" value="Bo2g116720.1"/>
    <property type="gene ID" value="Bo2g116720"/>
</dbReference>
<sequence length="432" mass="49069">MDNRDSVNNEGDVENSMGIGAISHYVELPRVAKEILVVTEWEAGLAFEMFQEFLSKVIVKDLIDKGSQQNIFVISIVNSDKSRYVVKRRGANEGCKWVVKATRIRNSEAFSIRTYIKMHSCSRATSSTRIKKKATPRCVAAIVHSDYPGLFDTPTLKTQVRLVQRRLGVEVSYATVWRGKKQAVKDMRGSPQEGYKKVPSYLYMLEKVNPDSRTSLLLDGEKRFKYLFVALGASIEGFQYMRKVITVDATILKIVKGRDEVALQFRKLHKFIQSLSLNSNIKSLGRYPLCAIYLDKSVDVKNWAKFHFSGARHRKDAAAGPSAQKLVPLVENKMHKRVPKGEKLTVTPLNAFELEYSVIGKDGKTYIVDLHHKTCTYRMTVYPVPHMSEWMVAKDIAEQCLLGYFCVQAIRAQLYGMIGGRRRAVECILLLR</sequence>
<dbReference type="Proteomes" id="UP000032141">
    <property type="component" value="Chromosome C2"/>
</dbReference>
<feature type="domain" description="Transposase MuDR plant" evidence="1">
    <location>
        <begin position="46"/>
        <end position="112"/>
    </location>
</feature>
<keyword evidence="3" id="KW-1185">Reference proteome</keyword>
<protein>
    <recommendedName>
        <fullName evidence="1">Transposase MuDR plant domain-containing protein</fullName>
    </recommendedName>
</protein>
<dbReference type="Pfam" id="PF03108">
    <property type="entry name" value="DBD_Tnp_Mut"/>
    <property type="match status" value="1"/>
</dbReference>
<dbReference type="EnsemblPlants" id="Bo2g116720.1">
    <property type="protein sequence ID" value="Bo2g116720.1"/>
    <property type="gene ID" value="Bo2g116720"/>
</dbReference>
<dbReference type="PANTHER" id="PTHR31973">
    <property type="entry name" value="POLYPROTEIN, PUTATIVE-RELATED"/>
    <property type="match status" value="1"/>
</dbReference>
<dbReference type="STRING" id="109376.A0A0D3ATL0"/>
<proteinExistence type="predicted"/>
<evidence type="ECO:0000313" key="3">
    <source>
        <dbReference type="Proteomes" id="UP000032141"/>
    </source>
</evidence>
<dbReference type="HOGENOM" id="CLU_635164_0_0_1"/>
<reference evidence="2" key="2">
    <citation type="submission" date="2015-03" db="UniProtKB">
        <authorList>
            <consortium name="EnsemblPlants"/>
        </authorList>
    </citation>
    <scope>IDENTIFICATION</scope>
</reference>
<evidence type="ECO:0000259" key="1">
    <source>
        <dbReference type="Pfam" id="PF03108"/>
    </source>
</evidence>
<dbReference type="AlphaFoldDB" id="A0A0D3ATL0"/>
<name>A0A0D3ATL0_BRAOL</name>
<dbReference type="eggNOG" id="ENOG502RJNC">
    <property type="taxonomic scope" value="Eukaryota"/>
</dbReference>
<reference evidence="2 3" key="1">
    <citation type="journal article" date="2014" name="Genome Biol.">
        <title>Transcriptome and methylome profiling reveals relics of genome dominance in the mesopolyploid Brassica oleracea.</title>
        <authorList>
            <person name="Parkin I.A."/>
            <person name="Koh C."/>
            <person name="Tang H."/>
            <person name="Robinson S.J."/>
            <person name="Kagale S."/>
            <person name="Clarke W.E."/>
            <person name="Town C.D."/>
            <person name="Nixon J."/>
            <person name="Krishnakumar V."/>
            <person name="Bidwell S.L."/>
            <person name="Denoeud F."/>
            <person name="Belcram H."/>
            <person name="Links M.G."/>
            <person name="Just J."/>
            <person name="Clarke C."/>
            <person name="Bender T."/>
            <person name="Huebert T."/>
            <person name="Mason A.S."/>
            <person name="Pires J.C."/>
            <person name="Barker G."/>
            <person name="Moore J."/>
            <person name="Walley P.G."/>
            <person name="Manoli S."/>
            <person name="Batley J."/>
            <person name="Edwards D."/>
            <person name="Nelson M.N."/>
            <person name="Wang X."/>
            <person name="Paterson A.H."/>
            <person name="King G."/>
            <person name="Bancroft I."/>
            <person name="Chalhoub B."/>
            <person name="Sharpe A.G."/>
        </authorList>
    </citation>
    <scope>NUCLEOTIDE SEQUENCE</scope>
    <source>
        <strain evidence="2 3">cv. TO1000</strain>
    </source>
</reference>
<dbReference type="PANTHER" id="PTHR31973:SF195">
    <property type="entry name" value="MUDR FAMILY TRANSPOSASE"/>
    <property type="match status" value="1"/>
</dbReference>
<dbReference type="InterPro" id="IPR004332">
    <property type="entry name" value="Transposase_MuDR"/>
</dbReference>
<evidence type="ECO:0000313" key="2">
    <source>
        <dbReference type="EnsemblPlants" id="Bo2g116720.1"/>
    </source>
</evidence>
<accession>A0A0D3ATL0</accession>